<dbReference type="InterPro" id="IPR050131">
    <property type="entry name" value="Peptidase_S8_subtilisin-like"/>
</dbReference>
<dbReference type="Pfam" id="PF00395">
    <property type="entry name" value="SLH"/>
    <property type="match status" value="2"/>
</dbReference>
<evidence type="ECO:0000256" key="4">
    <source>
        <dbReference type="ARBA" id="ARBA00022825"/>
    </source>
</evidence>
<dbReference type="Gene3D" id="3.40.50.200">
    <property type="entry name" value="Peptidase S8/S53 domain"/>
    <property type="match status" value="2"/>
</dbReference>
<dbReference type="EC" id="3.4.21.-" evidence="10"/>
<keyword evidence="2 6" id="KW-0645">Protease</keyword>
<feature type="domain" description="SLH" evidence="9">
    <location>
        <begin position="1185"/>
        <end position="1248"/>
    </location>
</feature>
<dbReference type="InterPro" id="IPR034213">
    <property type="entry name" value="S8_Vpr-like"/>
</dbReference>
<dbReference type="InterPro" id="IPR000209">
    <property type="entry name" value="Peptidase_S8/S53_dom"/>
</dbReference>
<evidence type="ECO:0000256" key="3">
    <source>
        <dbReference type="ARBA" id="ARBA00022801"/>
    </source>
</evidence>
<protein>
    <submittedName>
        <fullName evidence="10">Minor extracellular protease vpr</fullName>
        <ecNumber evidence="10">3.4.21.-</ecNumber>
    </submittedName>
</protein>
<gene>
    <name evidence="10" type="primary">vpr_4</name>
    <name evidence="10" type="ORF">NCTC10207_02225</name>
</gene>
<evidence type="ECO:0000313" key="11">
    <source>
        <dbReference type="Proteomes" id="UP000282386"/>
    </source>
</evidence>
<sequence length="1306" mass="137896">MARKFMGQARCTLATALSLSLVTTAAFPVFAADTPDSSVQQGAETSRDQNIISPSAASASGETAVFVQFKGTGAYELTRPATGRATREQNAAKRDEVRSIHAWVNKRARTAAEATSSKILYTTVNTVRGVGLYGDIEQIRKLAARQDVARISVITNVRPQNAGTAVHTDTLTTWAQKNNTGGYGYTGRNVTVAVIDTGIDYTHADLGGPGTDEAYRRAKDSATLSDGLYDPQKLVGGYDMAGDSYNASTKEHALPIPDANPLDCSGHGTHVAGTIAGYGVAADNTAFHGDYSALSADELHRMRIAPGAAPEARLVAFRIFGCAGTSALTLKALDRVLDPNDDGDFSDRADIVNLSVGTDYGVFDESTNYAIGELYRQGVLTVTAAGNAASQNGAGDTYSISGGPATSAYALTVANSMGATQSADRVKVLSPAGTSEIYGRYTTKYDYARHREGELTGQVVKAPASNLYGCAPFTAEEAARLNGKWVYLDWDNTSGAVPCGSAVRFANVERAGGAGVVLGTRQPLTDIAGTAALPGVLLPSEQAEKIRPALASGTLTLRLDDALRTGARIETGAADQPNPASARGAHGSWGSIKPDVSAPGTGIASARAGSGAGASTLTGTSMSAAYVCGVAAQLVEEHRSYSPQQLKATLMNTAAHPVHDTQNRPYPPDRVGSGRIDSAKAVNNRVLVYNAARPEQVSDTFGVLEYAPDAPVSVLRREMVVENTDTIAHTYLLSYTASTEIPGVAYSLPESVTVPPGGRTTFTVTLTVDPAALAKTAEATANTAQRSTGEDGQVVAFGARQYVASASGQVVLTEGDTTLRVPVHAAPKLVSQMRVAAAEVQFERGQQQAQLPLSGTGVDQGGYRSLLGAFELGVTSGHIPTEDLSVSSDQRADIQYAGAASDAAALAAAGKNPNDGSLYFGISTWGNWSEVTPRSTYYVFIDTDGDGTNDYRLHTMRAAGVDYPLVQLSHADNGRWVPVDGALYPLNNAWGSTDTNTMDSNTLIMGVPLRQLGLSTQNPGSLSYMVATTSSYATTPIVDATEAVKFNPFTPTFWFTGTASGVPGLFVDAPNASLTVHRTEGAEGKLLLLHLHNSTGNLNGALGATGDRAQVLNVSGENTHNTVRARFTDVNDANTATPDIDWLAERRITRGYPGGTFHPGEDTERGAAAAFFYRLAGSPAYTPPQQSPFTDVPTNHPFYKEIAWMHQAGITTGWADGTFRPHEAATREAMAAFFYRAAGSPAYTPPEKSPFEDVPTGARFYREITWAHEKKIFTEETSLLKPAATVRREAAATMIHRYARQVLHRG</sequence>
<dbReference type="SUPFAM" id="SSF52743">
    <property type="entry name" value="Subtilisin-like"/>
    <property type="match status" value="1"/>
</dbReference>
<keyword evidence="4 6" id="KW-0720">Serine protease</keyword>
<name>A0A7Z9A6U3_9MICC</name>
<evidence type="ECO:0000256" key="1">
    <source>
        <dbReference type="ARBA" id="ARBA00011073"/>
    </source>
</evidence>
<dbReference type="PANTHER" id="PTHR43806">
    <property type="entry name" value="PEPTIDASE S8"/>
    <property type="match status" value="1"/>
</dbReference>
<dbReference type="PROSITE" id="PS51272">
    <property type="entry name" value="SLH"/>
    <property type="match status" value="2"/>
</dbReference>
<evidence type="ECO:0000313" key="10">
    <source>
        <dbReference type="EMBL" id="VEI24724.1"/>
    </source>
</evidence>
<evidence type="ECO:0000259" key="9">
    <source>
        <dbReference type="PROSITE" id="PS51272"/>
    </source>
</evidence>
<dbReference type="InterPro" id="IPR023827">
    <property type="entry name" value="Peptidase_S8_Asp-AS"/>
</dbReference>
<feature type="active site" description="Charge relay system" evidence="5 6">
    <location>
        <position position="621"/>
    </location>
</feature>
<accession>A0A7Z9A6U3</accession>
<evidence type="ECO:0000256" key="8">
    <source>
        <dbReference type="SAM" id="SignalP"/>
    </source>
</evidence>
<dbReference type="PROSITE" id="PS00137">
    <property type="entry name" value="SUBTILASE_HIS"/>
    <property type="match status" value="1"/>
</dbReference>
<dbReference type="Proteomes" id="UP000282386">
    <property type="component" value="Chromosome"/>
</dbReference>
<evidence type="ECO:0000256" key="5">
    <source>
        <dbReference type="PIRSR" id="PIRSR615500-1"/>
    </source>
</evidence>
<dbReference type="PROSITE" id="PS00136">
    <property type="entry name" value="SUBTILASE_ASP"/>
    <property type="match status" value="1"/>
</dbReference>
<proteinExistence type="inferred from homology"/>
<keyword evidence="3 6" id="KW-0378">Hydrolase</keyword>
<dbReference type="InterPro" id="IPR022398">
    <property type="entry name" value="Peptidase_S8_His-AS"/>
</dbReference>
<feature type="active site" description="Charge relay system" evidence="5 6">
    <location>
        <position position="267"/>
    </location>
</feature>
<dbReference type="Pfam" id="PF00082">
    <property type="entry name" value="Peptidase_S8"/>
    <property type="match status" value="1"/>
</dbReference>
<dbReference type="PANTHER" id="PTHR43806:SF11">
    <property type="entry name" value="CEREVISIN-RELATED"/>
    <property type="match status" value="1"/>
</dbReference>
<reference evidence="10 11" key="1">
    <citation type="submission" date="2018-12" db="EMBL/GenBank/DDBJ databases">
        <authorList>
            <consortium name="Pathogen Informatics"/>
        </authorList>
    </citation>
    <scope>NUCLEOTIDE SEQUENCE [LARGE SCALE GENOMIC DNA]</scope>
    <source>
        <strain evidence="10 11">NCTC10207</strain>
    </source>
</reference>
<feature type="chain" id="PRO_5030671370" evidence="8">
    <location>
        <begin position="32"/>
        <end position="1306"/>
    </location>
</feature>
<evidence type="ECO:0000256" key="2">
    <source>
        <dbReference type="ARBA" id="ARBA00022670"/>
    </source>
</evidence>
<dbReference type="CDD" id="cd07474">
    <property type="entry name" value="Peptidases_S8_subtilisin_Vpr-like"/>
    <property type="match status" value="1"/>
</dbReference>
<dbReference type="GO" id="GO:0006508">
    <property type="term" value="P:proteolysis"/>
    <property type="evidence" value="ECO:0007669"/>
    <property type="project" value="UniProtKB-KW"/>
</dbReference>
<dbReference type="InterPro" id="IPR036852">
    <property type="entry name" value="Peptidase_S8/S53_dom_sf"/>
</dbReference>
<dbReference type="PROSITE" id="PS51892">
    <property type="entry name" value="SUBTILASE"/>
    <property type="match status" value="1"/>
</dbReference>
<dbReference type="GO" id="GO:0004252">
    <property type="term" value="F:serine-type endopeptidase activity"/>
    <property type="evidence" value="ECO:0007669"/>
    <property type="project" value="UniProtKB-UniRule"/>
</dbReference>
<evidence type="ECO:0000256" key="7">
    <source>
        <dbReference type="SAM" id="MobiDB-lite"/>
    </source>
</evidence>
<dbReference type="PRINTS" id="PR00723">
    <property type="entry name" value="SUBTILISIN"/>
</dbReference>
<comment type="similarity">
    <text evidence="1 6">Belongs to the peptidase S8 family.</text>
</comment>
<organism evidence="10 11">
    <name type="scientific">Rothia aeria</name>
    <dbReference type="NCBI Taxonomy" id="172042"/>
    <lineage>
        <taxon>Bacteria</taxon>
        <taxon>Bacillati</taxon>
        <taxon>Actinomycetota</taxon>
        <taxon>Actinomycetes</taxon>
        <taxon>Micrococcales</taxon>
        <taxon>Micrococcaceae</taxon>
        <taxon>Rothia</taxon>
    </lineage>
</organism>
<dbReference type="RefSeq" id="WP_232018570.1">
    <property type="nucleotide sequence ID" value="NZ_LR134479.1"/>
</dbReference>
<dbReference type="InterPro" id="IPR001119">
    <property type="entry name" value="SLH_dom"/>
</dbReference>
<feature type="active site" description="Charge relay system" evidence="5 6">
    <location>
        <position position="196"/>
    </location>
</feature>
<evidence type="ECO:0000256" key="6">
    <source>
        <dbReference type="PROSITE-ProRule" id="PRU01240"/>
    </source>
</evidence>
<feature type="signal peptide" evidence="8">
    <location>
        <begin position="1"/>
        <end position="31"/>
    </location>
</feature>
<feature type="region of interest" description="Disordered" evidence="7">
    <location>
        <begin position="569"/>
        <end position="596"/>
    </location>
</feature>
<dbReference type="EMBL" id="LR134479">
    <property type="protein sequence ID" value="VEI24724.1"/>
    <property type="molecule type" value="Genomic_DNA"/>
</dbReference>
<keyword evidence="8" id="KW-0732">Signal</keyword>
<feature type="domain" description="SLH" evidence="9">
    <location>
        <begin position="1123"/>
        <end position="1184"/>
    </location>
</feature>
<dbReference type="InterPro" id="IPR015500">
    <property type="entry name" value="Peptidase_S8_subtilisin-rel"/>
</dbReference>